<reference evidence="2" key="1">
    <citation type="submission" date="2017-04" db="EMBL/GenBank/DDBJ databases">
        <title>Complete Genome Sequences of Twelve Strains of a Stable Defined Moderately Diverse Mouse Microbiota 2 (sDMDMm2).</title>
        <authorList>
            <person name="Uchimura Y."/>
            <person name="Wyss M."/>
            <person name="Brugiroux S."/>
            <person name="Limenitakis J.P."/>
            <person name="Stecher B."/>
            <person name="McCoy K.D."/>
            <person name="Macpherson A.J."/>
        </authorList>
    </citation>
    <scope>NUCLEOTIDE SEQUENCE</scope>
    <source>
        <strain evidence="2">YL58</strain>
    </source>
</reference>
<dbReference type="STRING" id="1796616.A4V09_13720"/>
<dbReference type="EMBL" id="CP015405">
    <property type="protein sequence ID" value="ANU76727.1"/>
    <property type="molecule type" value="Genomic_DNA"/>
</dbReference>
<dbReference type="PANTHER" id="PTHR13754:SF18">
    <property type="entry name" value="7,8-DIHYDROPTERIN-6-METHYL-4-(BETA-D-RIBOFURANOSYL)-AMINOBENZENE-5'-PHOSPHATE SYNTHASE"/>
    <property type="match status" value="1"/>
</dbReference>
<dbReference type="RefSeq" id="WP_065542885.1">
    <property type="nucleotide sequence ID" value="NZ_CP015405.2"/>
</dbReference>
<evidence type="ECO:0000259" key="1">
    <source>
        <dbReference type="Pfam" id="PF00753"/>
    </source>
</evidence>
<dbReference type="OrthoDB" id="9803916at2"/>
<dbReference type="PANTHER" id="PTHR13754">
    <property type="entry name" value="METALLO-BETA-LACTAMASE SUPERFAMILY PROTEIN"/>
    <property type="match status" value="1"/>
</dbReference>
<dbReference type="Gene3D" id="3.60.15.10">
    <property type="entry name" value="Ribonuclease Z/Hydroxyacylglutathione hydrolase-like"/>
    <property type="match status" value="1"/>
</dbReference>
<dbReference type="SUPFAM" id="SSF56281">
    <property type="entry name" value="Metallo-hydrolase/oxidoreductase"/>
    <property type="match status" value="1"/>
</dbReference>
<dbReference type="CDD" id="cd07713">
    <property type="entry name" value="DHPS-like_MBL-fold"/>
    <property type="match status" value="1"/>
</dbReference>
<evidence type="ECO:0000313" key="3">
    <source>
        <dbReference type="Proteomes" id="UP000092574"/>
    </source>
</evidence>
<dbReference type="InterPro" id="IPR052926">
    <property type="entry name" value="Metallo-beta-lactamase_dom"/>
</dbReference>
<dbReference type="InterPro" id="IPR041712">
    <property type="entry name" value="DHPS-like_MBL-fold"/>
</dbReference>
<dbReference type="InterPro" id="IPR001279">
    <property type="entry name" value="Metallo-B-lactamas"/>
</dbReference>
<dbReference type="KEGG" id="byl:A4V09_13720"/>
<dbReference type="InterPro" id="IPR036866">
    <property type="entry name" value="RibonucZ/Hydroxyglut_hydro"/>
</dbReference>
<keyword evidence="3" id="KW-1185">Reference proteome</keyword>
<evidence type="ECO:0000313" key="2">
    <source>
        <dbReference type="EMBL" id="ANU76727.1"/>
    </source>
</evidence>
<organism evidence="2 3">
    <name type="scientific">Blautia pseudococcoides</name>
    <dbReference type="NCBI Taxonomy" id="1796616"/>
    <lineage>
        <taxon>Bacteria</taxon>
        <taxon>Bacillati</taxon>
        <taxon>Bacillota</taxon>
        <taxon>Clostridia</taxon>
        <taxon>Lachnospirales</taxon>
        <taxon>Lachnospiraceae</taxon>
        <taxon>Blautia</taxon>
    </lineage>
</organism>
<accession>A0A1C7IAN2</accession>
<dbReference type="GO" id="GO:0016787">
    <property type="term" value="F:hydrolase activity"/>
    <property type="evidence" value="ECO:0007669"/>
    <property type="project" value="UniProtKB-KW"/>
</dbReference>
<protein>
    <submittedName>
        <fullName evidence="2">MBL fold metallo-hydrolase</fullName>
    </submittedName>
</protein>
<sequence>MKLTVLVDNNTYIDQYYLGEPAVSYYIEIDDMKILFDTGYSHICIQNAGSMGIDLNSVTHIVLSHGHNDHSRGLKYLREQYALPNARLVAHPLCFQPKYYENEYIGAPYSPEDITRLFCYQPAQAPVSLSEDCLFLGQIPELYSFEKRKAIGTSIIDGTEREDFCPDDSALVCRTDKGLFIITGCSHSGICSITEYARRVCREQRVTGIIGGFHLFDKNAQLPETIHFLEALSADTLYPCHCVSLKAKAEMLKCMDIEEVGVGLTIQI</sequence>
<dbReference type="Proteomes" id="UP000092574">
    <property type="component" value="Chromosome"/>
</dbReference>
<feature type="domain" description="Metallo-beta-lactamase" evidence="1">
    <location>
        <begin position="21"/>
        <end position="86"/>
    </location>
</feature>
<gene>
    <name evidence="2" type="ORF">A4V09_13720</name>
</gene>
<proteinExistence type="predicted"/>
<dbReference type="AlphaFoldDB" id="A0A1C7IAN2"/>
<dbReference type="GO" id="GO:0016740">
    <property type="term" value="F:transferase activity"/>
    <property type="evidence" value="ECO:0007669"/>
    <property type="project" value="TreeGrafter"/>
</dbReference>
<dbReference type="Pfam" id="PF00753">
    <property type="entry name" value="Lactamase_B"/>
    <property type="match status" value="1"/>
</dbReference>
<name>A0A1C7IAN2_9FIRM</name>